<evidence type="ECO:0008006" key="13">
    <source>
        <dbReference type="Google" id="ProtNLM"/>
    </source>
</evidence>
<dbReference type="PANTHER" id="PTHR24305:SF107">
    <property type="entry name" value="P450, PUTATIVE (EUROFUNG)-RELATED"/>
    <property type="match status" value="1"/>
</dbReference>
<dbReference type="AlphaFoldDB" id="A0AB34KLX2"/>
<dbReference type="InterPro" id="IPR050121">
    <property type="entry name" value="Cytochrome_P450_monoxygenase"/>
</dbReference>
<keyword evidence="3 8" id="KW-0349">Heme</keyword>
<accession>A0AB34KLX2</accession>
<keyword evidence="4 8" id="KW-0479">Metal-binding</keyword>
<dbReference type="PRINTS" id="PR00385">
    <property type="entry name" value="P450"/>
</dbReference>
<evidence type="ECO:0000256" key="7">
    <source>
        <dbReference type="ARBA" id="ARBA00023033"/>
    </source>
</evidence>
<evidence type="ECO:0000313" key="11">
    <source>
        <dbReference type="EMBL" id="KAL1585793.1"/>
    </source>
</evidence>
<dbReference type="RefSeq" id="XP_069228899.1">
    <property type="nucleotide sequence ID" value="XM_069373586.1"/>
</dbReference>
<keyword evidence="6 8" id="KW-0408">Iron</keyword>
<sequence length="560" mass="62327">MSPTFDLLTGPRLAWAAGIIIVTAVLRFWQQLHYRRGLVRGLPGPPHSYLFGSLISMGEVISKQPASAAPQTFPLLIKNHFNLGDWFVCDPWPFGPAFLVTFSPEMMNEFTVKQSMPKHPVIHEFMHNFGGKGNLVSSEGPEWKKWRSAFNPGFSAAYLMTLVPSIVDHAVIFSNLMMERAKDNSLFRMESATMNLTVDIIGKVVLDHDLNSQRKPNALVDAFLSQTKWQRIGAQFNPMELIDFRIDIVQAWNTWTMDRYIGGLLDERFSTRSSRDEANTGKRQKYVIDLALESYLKEKAATEGTPPDKVTTLDPTFRTAAISNIKTFLFAGHDTTSGTVSYAYYYLSKHPSALARLRAEHDAVFGPDPTTAPAQLKATPHLLSKLDYTTAVIKECLRLQPPASTVRIGSPSFALHDPATGAPIRTADLMLWPVDVGLHRSPANWKSDPSLFSPERFLPTNPDCEAGNPAFAPFSKGPRNCIGQELAMVEARVILALTARGWEFEPAYAELGKLEGDGYGRREARGDAGRTQFGEEAWQVQRGTTKPRGGMPCRLRVREG</sequence>
<evidence type="ECO:0000256" key="9">
    <source>
        <dbReference type="RuleBase" id="RU000461"/>
    </source>
</evidence>
<proteinExistence type="inferred from homology"/>
<evidence type="ECO:0000256" key="1">
    <source>
        <dbReference type="ARBA" id="ARBA00001971"/>
    </source>
</evidence>
<dbReference type="GO" id="GO:0004497">
    <property type="term" value="F:monooxygenase activity"/>
    <property type="evidence" value="ECO:0007669"/>
    <property type="project" value="UniProtKB-KW"/>
</dbReference>
<dbReference type="EMBL" id="JAAQHG020000017">
    <property type="protein sequence ID" value="KAL1585793.1"/>
    <property type="molecule type" value="Genomic_DNA"/>
</dbReference>
<dbReference type="InterPro" id="IPR001128">
    <property type="entry name" value="Cyt_P450"/>
</dbReference>
<protein>
    <recommendedName>
        <fullName evidence="13">Cytochrome P450</fullName>
    </recommendedName>
</protein>
<evidence type="ECO:0000256" key="10">
    <source>
        <dbReference type="SAM" id="Phobius"/>
    </source>
</evidence>
<comment type="similarity">
    <text evidence="9">Belongs to the cytochrome P450 family.</text>
</comment>
<keyword evidence="7 9" id="KW-0503">Monooxygenase</keyword>
<name>A0AB34KLX2_9PEZI</name>
<dbReference type="InterPro" id="IPR002401">
    <property type="entry name" value="Cyt_P450_E_grp-I"/>
</dbReference>
<dbReference type="GeneID" id="96006424"/>
<evidence type="ECO:0000256" key="3">
    <source>
        <dbReference type="ARBA" id="ARBA00022617"/>
    </source>
</evidence>
<comment type="pathway">
    <text evidence="2">Secondary metabolite biosynthesis.</text>
</comment>
<dbReference type="GO" id="GO:0005506">
    <property type="term" value="F:iron ion binding"/>
    <property type="evidence" value="ECO:0007669"/>
    <property type="project" value="InterPro"/>
</dbReference>
<evidence type="ECO:0000256" key="8">
    <source>
        <dbReference type="PIRSR" id="PIRSR602401-1"/>
    </source>
</evidence>
<feature type="binding site" description="axial binding residue" evidence="8">
    <location>
        <position position="481"/>
    </location>
    <ligand>
        <name>heme</name>
        <dbReference type="ChEBI" id="CHEBI:30413"/>
    </ligand>
    <ligandPart>
        <name>Fe</name>
        <dbReference type="ChEBI" id="CHEBI:18248"/>
    </ligandPart>
</feature>
<evidence type="ECO:0000313" key="12">
    <source>
        <dbReference type="Proteomes" id="UP000803884"/>
    </source>
</evidence>
<dbReference type="Proteomes" id="UP000803884">
    <property type="component" value="Unassembled WGS sequence"/>
</dbReference>
<dbReference type="PANTHER" id="PTHR24305">
    <property type="entry name" value="CYTOCHROME P450"/>
    <property type="match status" value="1"/>
</dbReference>
<dbReference type="PRINTS" id="PR00463">
    <property type="entry name" value="EP450I"/>
</dbReference>
<dbReference type="Gene3D" id="1.10.630.10">
    <property type="entry name" value="Cytochrome P450"/>
    <property type="match status" value="1"/>
</dbReference>
<dbReference type="InterPro" id="IPR017972">
    <property type="entry name" value="Cyt_P450_CS"/>
</dbReference>
<dbReference type="InterPro" id="IPR036396">
    <property type="entry name" value="Cyt_P450_sf"/>
</dbReference>
<reference evidence="11 12" key="1">
    <citation type="journal article" date="2020" name="Microbiol. Resour. Announc.">
        <title>Draft Genome Sequence of a Cladosporium Species Isolated from the Mesophotic Ascidian Didemnum maculosum.</title>
        <authorList>
            <person name="Gioti A."/>
            <person name="Siaperas R."/>
            <person name="Nikolaivits E."/>
            <person name="Le Goff G."/>
            <person name="Ouazzani J."/>
            <person name="Kotoulas G."/>
            <person name="Topakas E."/>
        </authorList>
    </citation>
    <scope>NUCLEOTIDE SEQUENCE [LARGE SCALE GENOMIC DNA]</scope>
    <source>
        <strain evidence="11 12">TM138-S3</strain>
    </source>
</reference>
<keyword evidence="10" id="KW-1133">Transmembrane helix</keyword>
<keyword evidence="12" id="KW-1185">Reference proteome</keyword>
<keyword evidence="10" id="KW-0812">Transmembrane</keyword>
<keyword evidence="5 9" id="KW-0560">Oxidoreductase</keyword>
<evidence type="ECO:0000256" key="4">
    <source>
        <dbReference type="ARBA" id="ARBA00022723"/>
    </source>
</evidence>
<dbReference type="GO" id="GO:0020037">
    <property type="term" value="F:heme binding"/>
    <property type="evidence" value="ECO:0007669"/>
    <property type="project" value="InterPro"/>
</dbReference>
<dbReference type="PROSITE" id="PS00086">
    <property type="entry name" value="CYTOCHROME_P450"/>
    <property type="match status" value="1"/>
</dbReference>
<feature type="transmembrane region" description="Helical" evidence="10">
    <location>
        <begin position="12"/>
        <end position="29"/>
    </location>
</feature>
<gene>
    <name evidence="11" type="ORF">WHR41_04980</name>
</gene>
<evidence type="ECO:0000256" key="6">
    <source>
        <dbReference type="ARBA" id="ARBA00023004"/>
    </source>
</evidence>
<dbReference type="SUPFAM" id="SSF48264">
    <property type="entry name" value="Cytochrome P450"/>
    <property type="match status" value="1"/>
</dbReference>
<keyword evidence="10" id="KW-0472">Membrane</keyword>
<organism evidence="11 12">
    <name type="scientific">Cladosporium halotolerans</name>
    <dbReference type="NCBI Taxonomy" id="1052096"/>
    <lineage>
        <taxon>Eukaryota</taxon>
        <taxon>Fungi</taxon>
        <taxon>Dikarya</taxon>
        <taxon>Ascomycota</taxon>
        <taxon>Pezizomycotina</taxon>
        <taxon>Dothideomycetes</taxon>
        <taxon>Dothideomycetidae</taxon>
        <taxon>Cladosporiales</taxon>
        <taxon>Cladosporiaceae</taxon>
        <taxon>Cladosporium</taxon>
    </lineage>
</organism>
<comment type="cofactor">
    <cofactor evidence="1 8">
        <name>heme</name>
        <dbReference type="ChEBI" id="CHEBI:30413"/>
    </cofactor>
</comment>
<dbReference type="Pfam" id="PF00067">
    <property type="entry name" value="p450"/>
    <property type="match status" value="1"/>
</dbReference>
<comment type="caution">
    <text evidence="11">The sequence shown here is derived from an EMBL/GenBank/DDBJ whole genome shotgun (WGS) entry which is preliminary data.</text>
</comment>
<evidence type="ECO:0000256" key="5">
    <source>
        <dbReference type="ARBA" id="ARBA00023002"/>
    </source>
</evidence>
<dbReference type="GO" id="GO:0016705">
    <property type="term" value="F:oxidoreductase activity, acting on paired donors, with incorporation or reduction of molecular oxygen"/>
    <property type="evidence" value="ECO:0007669"/>
    <property type="project" value="InterPro"/>
</dbReference>
<evidence type="ECO:0000256" key="2">
    <source>
        <dbReference type="ARBA" id="ARBA00005179"/>
    </source>
</evidence>